<sequence>MGWSFYDIRSTQKKMEKNGDTMCDEKNFGPMDKESRYKMHHYMKHHAMQSRMHGKDGKMIFMKKVMEQLSDADKKKLLQKKMDMKISMEEQKAEIMKQKKKIIATKLDMKASMSEQKLEMLKMIRDMLKE</sequence>
<dbReference type="EMBL" id="CP002551">
    <property type="protein sequence ID" value="ADZ09128.1"/>
    <property type="molecule type" value="Genomic_DNA"/>
</dbReference>
<dbReference type="HOGENOM" id="CLU_159090_0_0_2"/>
<gene>
    <name evidence="1" type="ordered locus">Metbo_0879</name>
</gene>
<protein>
    <submittedName>
        <fullName evidence="1">Uncharacterized protein</fullName>
    </submittedName>
</protein>
<proteinExistence type="predicted"/>
<reference evidence="2" key="1">
    <citation type="submission" date="2011-02" db="EMBL/GenBank/DDBJ databases">
        <title>Complete sequence of Methanobacterium sp. AL-21.</title>
        <authorList>
            <consortium name="US DOE Joint Genome Institute"/>
            <person name="Lucas S."/>
            <person name="Copeland A."/>
            <person name="Lapidus A."/>
            <person name="Cheng J.-F."/>
            <person name="Goodwin L."/>
            <person name="Pitluck S."/>
            <person name="Chertkov O."/>
            <person name="Detter J.C."/>
            <person name="Han C."/>
            <person name="Tapia R."/>
            <person name="Land M."/>
            <person name="Hauser L."/>
            <person name="Kyrpides N."/>
            <person name="Ivanova N."/>
            <person name="Mikhailova N."/>
            <person name="Pagani I."/>
            <person name="Cadillo-Quiroz H."/>
            <person name="Imachi H."/>
            <person name="Zinder S."/>
            <person name="Liu W."/>
            <person name="Woyke T."/>
        </authorList>
    </citation>
    <scope>NUCLEOTIDE SEQUENCE [LARGE SCALE GENOMIC DNA]</scope>
    <source>
        <strain evidence="2">AL-21</strain>
    </source>
</reference>
<evidence type="ECO:0000313" key="2">
    <source>
        <dbReference type="Proteomes" id="UP000007490"/>
    </source>
</evidence>
<accession>F0TBQ1</accession>
<reference evidence="1 2" key="2">
    <citation type="journal article" date="2014" name="Int. J. Syst. Evol. Microbiol.">
        <title>Methanobacterium paludis sp. nov. and a novel strain of Methanobacterium lacus isolated from northern peatlands.</title>
        <authorList>
            <person name="Cadillo-Quiroz H."/>
            <person name="Brauer S.L."/>
            <person name="Goodson N."/>
            <person name="Yavitt J.B."/>
            <person name="Zinder S.H."/>
        </authorList>
    </citation>
    <scope>NUCLEOTIDE SEQUENCE [LARGE SCALE GENOMIC DNA]</scope>
    <source>
        <strain evidence="1 2">AL-21</strain>
    </source>
</reference>
<dbReference type="STRING" id="877455.Metbo_0879"/>
<dbReference type="AlphaFoldDB" id="F0TBQ1"/>
<evidence type="ECO:0000313" key="1">
    <source>
        <dbReference type="EMBL" id="ADZ09128.1"/>
    </source>
</evidence>
<dbReference type="Proteomes" id="UP000007490">
    <property type="component" value="Chromosome"/>
</dbReference>
<organism evidence="1 2">
    <name type="scientific">Methanobacterium lacus (strain AL-21)</name>
    <dbReference type="NCBI Taxonomy" id="877455"/>
    <lineage>
        <taxon>Archaea</taxon>
        <taxon>Methanobacteriati</taxon>
        <taxon>Methanobacteriota</taxon>
        <taxon>Methanomada group</taxon>
        <taxon>Methanobacteria</taxon>
        <taxon>Methanobacteriales</taxon>
        <taxon>Methanobacteriaceae</taxon>
        <taxon>Methanobacterium</taxon>
    </lineage>
</organism>
<name>F0TBQ1_METLA</name>
<keyword evidence="2" id="KW-1185">Reference proteome</keyword>
<dbReference type="eggNOG" id="arCOG13999">
    <property type="taxonomic scope" value="Archaea"/>
</dbReference>
<dbReference type="KEGG" id="mel:Metbo_0879"/>